<dbReference type="SUPFAM" id="SSF50249">
    <property type="entry name" value="Nucleic acid-binding proteins"/>
    <property type="match status" value="1"/>
</dbReference>
<dbReference type="InterPro" id="IPR011344">
    <property type="entry name" value="ssDNA-bd"/>
</dbReference>
<dbReference type="Proteomes" id="UP000035037">
    <property type="component" value="Unassembled WGS sequence"/>
</dbReference>
<comment type="caution">
    <text evidence="2">Lacks conserved residue(s) required for the propagation of feature annotation.</text>
</comment>
<dbReference type="STRING" id="431041.FLM9_295"/>
<name>A0A0G8AXH0_9SYNE</name>
<dbReference type="NCBIfam" id="NF005674">
    <property type="entry name" value="PRK07459.1"/>
    <property type="match status" value="1"/>
</dbReference>
<dbReference type="PIRSF" id="PIRSF002070">
    <property type="entry name" value="SSB"/>
    <property type="match status" value="1"/>
</dbReference>
<dbReference type="CDD" id="cd04496">
    <property type="entry name" value="SSB_OBF"/>
    <property type="match status" value="1"/>
</dbReference>
<dbReference type="AlphaFoldDB" id="A0A0G8AXH0"/>
<dbReference type="GO" id="GO:0006260">
    <property type="term" value="P:DNA replication"/>
    <property type="evidence" value="ECO:0007669"/>
    <property type="project" value="InterPro"/>
</dbReference>
<dbReference type="PANTHER" id="PTHR10302">
    <property type="entry name" value="SINGLE-STRANDED DNA-BINDING PROTEIN"/>
    <property type="match status" value="1"/>
</dbReference>
<evidence type="ECO:0000313" key="4">
    <source>
        <dbReference type="EMBL" id="KKZ14057.1"/>
    </source>
</evidence>
<accession>A0A0G8AXH0</accession>
<protein>
    <recommendedName>
        <fullName evidence="2 3">Single-stranded DNA-binding protein</fullName>
        <shortName evidence="2">SSB</shortName>
    </recommendedName>
</protein>
<dbReference type="NCBIfam" id="TIGR00621">
    <property type="entry name" value="ssb"/>
    <property type="match status" value="1"/>
</dbReference>
<dbReference type="PANTHER" id="PTHR10302:SF0">
    <property type="entry name" value="SINGLE-STRANDED DNA-BINDING PROTEIN, MITOCHONDRIAL"/>
    <property type="match status" value="1"/>
</dbReference>
<organism evidence="4 5">
    <name type="scientific">Candidatus Synechococcus spongiarum 15L</name>
    <dbReference type="NCBI Taxonomy" id="1608419"/>
    <lineage>
        <taxon>Bacteria</taxon>
        <taxon>Bacillati</taxon>
        <taxon>Cyanobacteriota</taxon>
        <taxon>Cyanophyceae</taxon>
        <taxon>Synechococcales</taxon>
        <taxon>Synechococcaceae</taxon>
        <taxon>Synechococcus</taxon>
    </lineage>
</organism>
<dbReference type="InterPro" id="IPR000424">
    <property type="entry name" value="Primosome_PriB/ssb"/>
</dbReference>
<keyword evidence="1 2" id="KW-0238">DNA-binding</keyword>
<reference evidence="4 5" key="1">
    <citation type="submission" date="2015-02" db="EMBL/GenBank/DDBJ databases">
        <authorList>
            <person name="Slaby B."/>
            <person name="Hentschel U."/>
        </authorList>
    </citation>
    <scope>NUCLEOTIDE SEQUENCE [LARGE SCALE GENOMIC DNA]</scope>
    <source>
        <strain evidence="4">15L</strain>
    </source>
</reference>
<evidence type="ECO:0000313" key="5">
    <source>
        <dbReference type="Proteomes" id="UP000035037"/>
    </source>
</evidence>
<dbReference type="GO" id="GO:0003697">
    <property type="term" value="F:single-stranded DNA binding"/>
    <property type="evidence" value="ECO:0007669"/>
    <property type="project" value="UniProtKB-UniRule"/>
</dbReference>
<dbReference type="Gene3D" id="2.40.50.140">
    <property type="entry name" value="Nucleic acid-binding proteins"/>
    <property type="match status" value="1"/>
</dbReference>
<dbReference type="EMBL" id="JYFQ01000053">
    <property type="protein sequence ID" value="KKZ14057.1"/>
    <property type="molecule type" value="Genomic_DNA"/>
</dbReference>
<evidence type="ECO:0000256" key="2">
    <source>
        <dbReference type="HAMAP-Rule" id="MF_00984"/>
    </source>
</evidence>
<reference evidence="4 5" key="2">
    <citation type="submission" date="2015-05" db="EMBL/GenBank/DDBJ databases">
        <title>Lifestyle Evolution in Cyanobacterial Symbionts of Sponges.</title>
        <authorList>
            <person name="Burgsdorf I."/>
            <person name="Slaby B.M."/>
            <person name="Handley K.M."/>
            <person name="Haber M."/>
            <person name="Blom J."/>
            <person name="Marshall C.W."/>
            <person name="Gilbert J.A."/>
            <person name="Hentschel U."/>
            <person name="Steindler L."/>
        </authorList>
    </citation>
    <scope>NUCLEOTIDE SEQUENCE [LARGE SCALE GENOMIC DNA]</scope>
    <source>
        <strain evidence="4">15L</strain>
    </source>
</reference>
<evidence type="ECO:0000256" key="1">
    <source>
        <dbReference type="ARBA" id="ARBA00023125"/>
    </source>
</evidence>
<gene>
    <name evidence="4" type="ORF">TQ37_02380</name>
</gene>
<sequence>MSVNSITLVGRAGRDPEVRYFESGTMVANLTLAVNRRNREEEPDWFNLEIWGRQAQIAADYVKKGSLLGIIGSLKLDHWKDRNSGEDRSKPVIRVDRLELLSSKRDQAAAMAVEESEPAGASEEAPF</sequence>
<dbReference type="InterPro" id="IPR012340">
    <property type="entry name" value="NA-bd_OB-fold"/>
</dbReference>
<comment type="subunit">
    <text evidence="2">Homotetramer.</text>
</comment>
<dbReference type="PROSITE" id="PS50935">
    <property type="entry name" value="SSB"/>
    <property type="match status" value="1"/>
</dbReference>
<comment type="caution">
    <text evidence="4">The sequence shown here is derived from an EMBL/GenBank/DDBJ whole genome shotgun (WGS) entry which is preliminary data.</text>
</comment>
<dbReference type="PATRIC" id="fig|1608419.3.peg.1877"/>
<evidence type="ECO:0000256" key="3">
    <source>
        <dbReference type="PIRNR" id="PIRNR002070"/>
    </source>
</evidence>
<dbReference type="GO" id="GO:0009295">
    <property type="term" value="C:nucleoid"/>
    <property type="evidence" value="ECO:0007669"/>
    <property type="project" value="TreeGrafter"/>
</dbReference>
<dbReference type="Pfam" id="PF00436">
    <property type="entry name" value="SSB"/>
    <property type="match status" value="1"/>
</dbReference>
<dbReference type="HAMAP" id="MF_00984">
    <property type="entry name" value="SSB"/>
    <property type="match status" value="1"/>
</dbReference>
<proteinExistence type="inferred from homology"/>